<dbReference type="CDD" id="cd01285">
    <property type="entry name" value="nucleoside_deaminase"/>
    <property type="match status" value="1"/>
</dbReference>
<dbReference type="GO" id="GO:0016798">
    <property type="term" value="F:hydrolase activity, acting on glycosyl bonds"/>
    <property type="evidence" value="ECO:0007669"/>
    <property type="project" value="UniProtKB-KW"/>
</dbReference>
<sequence length="619" mass="69922">MDYRNYQIYHIFTLGFCGAEELQDQCDGLRHRLSKITELIPYLKGMGINALLLGPLFSAVSHGYDTIDYRTVDSRLGTNDDLKNLVNTLHAAGIAVILDCVFNHVGREFFAFGDLKENREASRYVDWFSGVNFWEDNRYGDGFRYDDWAGCDNLVKLNLHNPEVRGYLKETAAFWMETFGIDGLRMDAANVMDLGFLRELSDFIRGRDAHFFFLGECVHADYYSRLIGDGGMDAVTNYEDYKGMYSSLKDHNYFEIAYSLNRLFARGGLLEGVTTANFVDNHDVDRVASTLDDERLLPLLYLMLYTIPGIPNVYYGSEQGAKARKGQGTDAPLRPCAESMHFDPQSGLYQYIARLGYIRGALPAITQGDYAQLFVTNGQFGFKRHRGDQSVLVLFNIEKTPVLIHNENLHGIVVDLLNSELREYDLDGAITIPACGGMILLSREDVPAELYKEEEEIEEPLYIYNEEVETRRTHRDYIEMALTEARLAADEGEVPVGAVVVLDGRVIGRGHNRKEVTKDPTAHAEILAIRQAAETLGSWRLKDCTLYVTAEPCPMCMGAVIQARISTLVYGTWEERYGSVETTAQLGTHPMLPKDMTIIQGIGEIECQSLLQEFFGKRR</sequence>
<evidence type="ECO:0000256" key="2">
    <source>
        <dbReference type="ARBA" id="ARBA00011738"/>
    </source>
</evidence>
<accession>A0A1H3IDR4</accession>
<keyword evidence="5 9" id="KW-0378">Hydrolase</keyword>
<dbReference type="Pfam" id="PF00128">
    <property type="entry name" value="Alpha-amylase"/>
    <property type="match status" value="1"/>
</dbReference>
<dbReference type="CDD" id="cd11353">
    <property type="entry name" value="AmyAc_euk_bac_CMD_like"/>
    <property type="match status" value="1"/>
</dbReference>
<comment type="similarity">
    <text evidence="1">Belongs to the cytidine and deoxycytidylate deaminase family. ADAT2 subfamily.</text>
</comment>
<protein>
    <recommendedName>
        <fullName evidence="9">tRNA-specific adenosine deaminase</fullName>
        <ecNumber evidence="9">3.5.4.33</ecNumber>
    </recommendedName>
</protein>
<keyword evidence="4 9" id="KW-0479">Metal-binding</keyword>
<evidence type="ECO:0000256" key="9">
    <source>
        <dbReference type="HAMAP-Rule" id="MF_00972"/>
    </source>
</evidence>
<dbReference type="SUPFAM" id="SSF51445">
    <property type="entry name" value="(Trans)glycosidases"/>
    <property type="match status" value="1"/>
</dbReference>
<feature type="domain" description="CMP/dCMP-type deaminase" evidence="10">
    <location>
        <begin position="472"/>
        <end position="618"/>
    </location>
</feature>
<evidence type="ECO:0000313" key="11">
    <source>
        <dbReference type="EMBL" id="SDY25880.1"/>
    </source>
</evidence>
<dbReference type="RefSeq" id="WP_090246600.1">
    <property type="nucleotide sequence ID" value="NZ_FNOU01000022.1"/>
</dbReference>
<dbReference type="GO" id="GO:0005975">
    <property type="term" value="P:carbohydrate metabolic process"/>
    <property type="evidence" value="ECO:0007669"/>
    <property type="project" value="InterPro"/>
</dbReference>
<dbReference type="InterPro" id="IPR016192">
    <property type="entry name" value="APOBEC/CMP_deaminase_Zn-bd"/>
</dbReference>
<dbReference type="Proteomes" id="UP000199652">
    <property type="component" value="Unassembled WGS sequence"/>
</dbReference>
<dbReference type="InterPro" id="IPR058535">
    <property type="entry name" value="MafB19-deam"/>
</dbReference>
<dbReference type="STRING" id="1528.SAMN04488579_12245"/>
<evidence type="ECO:0000256" key="6">
    <source>
        <dbReference type="ARBA" id="ARBA00022833"/>
    </source>
</evidence>
<dbReference type="PROSITE" id="PS00903">
    <property type="entry name" value="CYT_DCMP_DEAMINASES_1"/>
    <property type="match status" value="1"/>
</dbReference>
<dbReference type="InterPro" id="IPR028883">
    <property type="entry name" value="tRNA_aden_deaminase"/>
</dbReference>
<dbReference type="PANTHER" id="PTHR10357:SF210">
    <property type="entry name" value="MALTODEXTRIN GLUCOSIDASE"/>
    <property type="match status" value="1"/>
</dbReference>
<comment type="function">
    <text evidence="9">Catalyzes the deamination of adenosine to inosine at the wobble position 34 of tRNA(Arg2).</text>
</comment>
<dbReference type="GO" id="GO:0008270">
    <property type="term" value="F:zinc ion binding"/>
    <property type="evidence" value="ECO:0007669"/>
    <property type="project" value="UniProtKB-UniRule"/>
</dbReference>
<organism evidence="11 12">
    <name type="scientific">Eubacterium barkeri</name>
    <name type="common">Clostridium barkeri</name>
    <dbReference type="NCBI Taxonomy" id="1528"/>
    <lineage>
        <taxon>Bacteria</taxon>
        <taxon>Bacillati</taxon>
        <taxon>Bacillota</taxon>
        <taxon>Clostridia</taxon>
        <taxon>Eubacteriales</taxon>
        <taxon>Eubacteriaceae</taxon>
        <taxon>Eubacterium</taxon>
    </lineage>
</organism>
<dbReference type="PROSITE" id="PS51747">
    <property type="entry name" value="CYT_DCMP_DEAMINASES_2"/>
    <property type="match status" value="1"/>
</dbReference>
<evidence type="ECO:0000256" key="3">
    <source>
        <dbReference type="ARBA" id="ARBA00022694"/>
    </source>
</evidence>
<dbReference type="Gene3D" id="3.90.400.10">
    <property type="entry name" value="Oligo-1,6-glucosidase, Domain 2"/>
    <property type="match status" value="1"/>
</dbReference>
<dbReference type="GO" id="GO:0002100">
    <property type="term" value="P:tRNA wobble adenosine to inosine editing"/>
    <property type="evidence" value="ECO:0007669"/>
    <property type="project" value="UniProtKB-UniRule"/>
</dbReference>
<feature type="binding site" evidence="9">
    <location>
        <position position="523"/>
    </location>
    <ligand>
        <name>Zn(2+)</name>
        <dbReference type="ChEBI" id="CHEBI:29105"/>
        <note>catalytic</note>
    </ligand>
</feature>
<feature type="active site" description="Proton donor" evidence="9">
    <location>
        <position position="525"/>
    </location>
</feature>
<dbReference type="Gene3D" id="3.20.20.80">
    <property type="entry name" value="Glycosidases"/>
    <property type="match status" value="1"/>
</dbReference>
<dbReference type="SMART" id="SM00642">
    <property type="entry name" value="Aamy"/>
    <property type="match status" value="1"/>
</dbReference>
<keyword evidence="6 9" id="KW-0862">Zinc</keyword>
<feature type="binding site" evidence="9">
    <location>
        <position position="556"/>
    </location>
    <ligand>
        <name>Zn(2+)</name>
        <dbReference type="ChEBI" id="CHEBI:29105"/>
        <note>catalytic</note>
    </ligand>
</feature>
<dbReference type="OrthoDB" id="9805159at2"/>
<evidence type="ECO:0000259" key="10">
    <source>
        <dbReference type="PROSITE" id="PS51747"/>
    </source>
</evidence>
<reference evidence="12" key="1">
    <citation type="submission" date="2016-10" db="EMBL/GenBank/DDBJ databases">
        <authorList>
            <person name="Varghese N."/>
            <person name="Submissions S."/>
        </authorList>
    </citation>
    <scope>NUCLEOTIDE SEQUENCE [LARGE SCALE GENOMIC DNA]</scope>
    <source>
        <strain evidence="12">VPI 5359</strain>
    </source>
</reference>
<feature type="binding site" evidence="9">
    <location>
        <position position="553"/>
    </location>
    <ligand>
        <name>Zn(2+)</name>
        <dbReference type="ChEBI" id="CHEBI:29105"/>
        <note>catalytic</note>
    </ligand>
</feature>
<dbReference type="InterPro" id="IPR006047">
    <property type="entry name" value="GH13_cat_dom"/>
</dbReference>
<evidence type="ECO:0000256" key="1">
    <source>
        <dbReference type="ARBA" id="ARBA00010669"/>
    </source>
</evidence>
<dbReference type="HAMAP" id="MF_00972">
    <property type="entry name" value="tRNA_aden_deaminase"/>
    <property type="match status" value="1"/>
</dbReference>
<keyword evidence="7" id="KW-0326">Glycosidase</keyword>
<gene>
    <name evidence="9" type="primary">tadA</name>
    <name evidence="11" type="ORF">SAMN04488579_12245</name>
</gene>
<evidence type="ECO:0000313" key="12">
    <source>
        <dbReference type="Proteomes" id="UP000199652"/>
    </source>
</evidence>
<dbReference type="Pfam" id="PF14437">
    <property type="entry name" value="MafB19-deam"/>
    <property type="match status" value="1"/>
</dbReference>
<dbReference type="PANTHER" id="PTHR10357">
    <property type="entry name" value="ALPHA-AMYLASE FAMILY MEMBER"/>
    <property type="match status" value="1"/>
</dbReference>
<name>A0A1H3IDR4_EUBBA</name>
<dbReference type="InterPro" id="IPR017853">
    <property type="entry name" value="GH"/>
</dbReference>
<dbReference type="EC" id="3.5.4.33" evidence="9"/>
<dbReference type="EMBL" id="FNOU01000022">
    <property type="protein sequence ID" value="SDY25880.1"/>
    <property type="molecule type" value="Genomic_DNA"/>
</dbReference>
<evidence type="ECO:0000256" key="5">
    <source>
        <dbReference type="ARBA" id="ARBA00022801"/>
    </source>
</evidence>
<dbReference type="FunFam" id="3.40.140.10:FF:000005">
    <property type="entry name" value="tRNA-specific adenosine deaminase"/>
    <property type="match status" value="1"/>
</dbReference>
<proteinExistence type="inferred from homology"/>
<dbReference type="InterPro" id="IPR016193">
    <property type="entry name" value="Cytidine_deaminase-like"/>
</dbReference>
<dbReference type="SUPFAM" id="SSF53927">
    <property type="entry name" value="Cytidine deaminase-like"/>
    <property type="match status" value="1"/>
</dbReference>
<evidence type="ECO:0000256" key="4">
    <source>
        <dbReference type="ARBA" id="ARBA00022723"/>
    </source>
</evidence>
<keyword evidence="12" id="KW-1185">Reference proteome</keyword>
<evidence type="ECO:0000256" key="8">
    <source>
        <dbReference type="ARBA" id="ARBA00048045"/>
    </source>
</evidence>
<comment type="subunit">
    <text evidence="2 9">Homodimer.</text>
</comment>
<keyword evidence="3 9" id="KW-0819">tRNA processing</keyword>
<dbReference type="SUPFAM" id="SSF51011">
    <property type="entry name" value="Glycosyl hydrolase domain"/>
    <property type="match status" value="1"/>
</dbReference>
<dbReference type="AlphaFoldDB" id="A0A1H3IDR4"/>
<comment type="cofactor">
    <cofactor evidence="9">
        <name>Zn(2+)</name>
        <dbReference type="ChEBI" id="CHEBI:29105"/>
    </cofactor>
    <text evidence="9">Binds 1 zinc ion per subunit.</text>
</comment>
<dbReference type="GO" id="GO:0052717">
    <property type="term" value="F:tRNA-specific adenosine-34 deaminase activity"/>
    <property type="evidence" value="ECO:0007669"/>
    <property type="project" value="UniProtKB-UniRule"/>
</dbReference>
<dbReference type="Gene3D" id="3.40.140.10">
    <property type="entry name" value="Cytidine Deaminase, domain 2"/>
    <property type="match status" value="1"/>
</dbReference>
<evidence type="ECO:0000256" key="7">
    <source>
        <dbReference type="ARBA" id="ARBA00023295"/>
    </source>
</evidence>
<comment type="catalytic activity">
    <reaction evidence="8 9">
        <text>adenosine(34) in tRNA + H2O + H(+) = inosine(34) in tRNA + NH4(+)</text>
        <dbReference type="Rhea" id="RHEA:43168"/>
        <dbReference type="Rhea" id="RHEA-COMP:10373"/>
        <dbReference type="Rhea" id="RHEA-COMP:10374"/>
        <dbReference type="ChEBI" id="CHEBI:15377"/>
        <dbReference type="ChEBI" id="CHEBI:15378"/>
        <dbReference type="ChEBI" id="CHEBI:28938"/>
        <dbReference type="ChEBI" id="CHEBI:74411"/>
        <dbReference type="ChEBI" id="CHEBI:82852"/>
        <dbReference type="EC" id="3.5.4.33"/>
    </reaction>
</comment>
<dbReference type="InterPro" id="IPR045857">
    <property type="entry name" value="O16G_dom_2"/>
</dbReference>
<dbReference type="InterPro" id="IPR002125">
    <property type="entry name" value="CMP_dCMP_dom"/>
</dbReference>